<evidence type="ECO:0000313" key="2">
    <source>
        <dbReference type="EMBL" id="KAF6019671.1"/>
    </source>
</evidence>
<dbReference type="Proteomes" id="UP000593567">
    <property type="component" value="Unassembled WGS sequence"/>
</dbReference>
<dbReference type="AlphaFoldDB" id="A0A7J7J1W5"/>
<dbReference type="EMBL" id="VXIV02003216">
    <property type="protein sequence ID" value="KAF6019671.1"/>
    <property type="molecule type" value="Genomic_DNA"/>
</dbReference>
<organism evidence="2 3">
    <name type="scientific">Bugula neritina</name>
    <name type="common">Brown bryozoan</name>
    <name type="synonym">Sertularia neritina</name>
    <dbReference type="NCBI Taxonomy" id="10212"/>
    <lineage>
        <taxon>Eukaryota</taxon>
        <taxon>Metazoa</taxon>
        <taxon>Spiralia</taxon>
        <taxon>Lophotrochozoa</taxon>
        <taxon>Bryozoa</taxon>
        <taxon>Gymnolaemata</taxon>
        <taxon>Cheilostomatida</taxon>
        <taxon>Flustrina</taxon>
        <taxon>Buguloidea</taxon>
        <taxon>Bugulidae</taxon>
        <taxon>Bugula</taxon>
    </lineage>
</organism>
<protein>
    <submittedName>
        <fullName evidence="2">Uncharacterized protein</fullName>
    </submittedName>
</protein>
<name>A0A7J7J1W5_BUGNE</name>
<reference evidence="2" key="1">
    <citation type="submission" date="2020-06" db="EMBL/GenBank/DDBJ databases">
        <title>Draft genome of Bugula neritina, a colonial animal packing powerful symbionts and potential medicines.</title>
        <authorList>
            <person name="Rayko M."/>
        </authorList>
    </citation>
    <scope>NUCLEOTIDE SEQUENCE [LARGE SCALE GENOMIC DNA]</scope>
    <source>
        <strain evidence="2">Kwan_BN1</strain>
    </source>
</reference>
<evidence type="ECO:0000256" key="1">
    <source>
        <dbReference type="SAM" id="MobiDB-lite"/>
    </source>
</evidence>
<sequence>MGTPHQSTGRYEKKANHTKRRGKNGAMLVNWTTALKQELADNDKCMDYSPTLTGFTHPKLVSEHLLEYLEYNN</sequence>
<proteinExistence type="predicted"/>
<gene>
    <name evidence="2" type="ORF">EB796_022034</name>
</gene>
<keyword evidence="3" id="KW-1185">Reference proteome</keyword>
<feature type="region of interest" description="Disordered" evidence="1">
    <location>
        <begin position="1"/>
        <end position="26"/>
    </location>
</feature>
<accession>A0A7J7J1W5</accession>
<evidence type="ECO:0000313" key="3">
    <source>
        <dbReference type="Proteomes" id="UP000593567"/>
    </source>
</evidence>
<comment type="caution">
    <text evidence="2">The sequence shown here is derived from an EMBL/GenBank/DDBJ whole genome shotgun (WGS) entry which is preliminary data.</text>
</comment>